<organism evidence="1 2">
    <name type="scientific">Corallococcus carmarthensis</name>
    <dbReference type="NCBI Taxonomy" id="2316728"/>
    <lineage>
        <taxon>Bacteria</taxon>
        <taxon>Pseudomonadati</taxon>
        <taxon>Myxococcota</taxon>
        <taxon>Myxococcia</taxon>
        <taxon>Myxococcales</taxon>
        <taxon>Cystobacterineae</taxon>
        <taxon>Myxococcaceae</taxon>
        <taxon>Corallococcus</taxon>
    </lineage>
</organism>
<evidence type="ECO:0000313" key="1">
    <source>
        <dbReference type="EMBL" id="RKG94260.1"/>
    </source>
</evidence>
<dbReference type="Proteomes" id="UP000268313">
    <property type="component" value="Unassembled WGS sequence"/>
</dbReference>
<proteinExistence type="predicted"/>
<gene>
    <name evidence="1" type="ORF">D7X32_42715</name>
</gene>
<reference evidence="2" key="1">
    <citation type="submission" date="2018-09" db="EMBL/GenBank/DDBJ databases">
        <authorList>
            <person name="Livingstone P.G."/>
            <person name="Whitworth D.E."/>
        </authorList>
    </citation>
    <scope>NUCLEOTIDE SEQUENCE [LARGE SCALE GENOMIC DNA]</scope>
    <source>
        <strain evidence="2">CA043D</strain>
    </source>
</reference>
<accession>A0A3A8JR29</accession>
<name>A0A3A8JR29_9BACT</name>
<protein>
    <submittedName>
        <fullName evidence="1">Uncharacterized protein</fullName>
    </submittedName>
</protein>
<keyword evidence="2" id="KW-1185">Reference proteome</keyword>
<sequence>MVARDEAVLKTTSIVTEALLGSEDALDNFAFRMQEAAATERELQNKKIQAGLDAVAAAKDQSTAYREVFGQPVVVAPWPRNDDKPPSP</sequence>
<evidence type="ECO:0000313" key="2">
    <source>
        <dbReference type="Proteomes" id="UP000268313"/>
    </source>
</evidence>
<comment type="caution">
    <text evidence="1">The sequence shown here is derived from an EMBL/GenBank/DDBJ whole genome shotgun (WGS) entry which is preliminary data.</text>
</comment>
<dbReference type="EMBL" id="RAWE01000354">
    <property type="protein sequence ID" value="RKG94260.1"/>
    <property type="molecule type" value="Genomic_DNA"/>
</dbReference>
<dbReference type="AlphaFoldDB" id="A0A3A8JR29"/>